<dbReference type="PANTHER" id="PTHR30572">
    <property type="entry name" value="MEMBRANE COMPONENT OF TRANSPORTER-RELATED"/>
    <property type="match status" value="1"/>
</dbReference>
<protein>
    <submittedName>
        <fullName evidence="9">Putative ABC transport system permease protein</fullName>
    </submittedName>
</protein>
<comment type="subcellular location">
    <subcellularLocation>
        <location evidence="1">Cell membrane</location>
        <topology evidence="1">Multi-pass membrane protein</topology>
    </subcellularLocation>
</comment>
<feature type="transmembrane region" description="Helical" evidence="7">
    <location>
        <begin position="274"/>
        <end position="299"/>
    </location>
</feature>
<dbReference type="InterPro" id="IPR050250">
    <property type="entry name" value="Macrolide_Exporter_MacB"/>
</dbReference>
<evidence type="ECO:0000256" key="3">
    <source>
        <dbReference type="ARBA" id="ARBA00022692"/>
    </source>
</evidence>
<dbReference type="Proteomes" id="UP000198806">
    <property type="component" value="Unassembled WGS sequence"/>
</dbReference>
<feature type="transmembrane region" description="Helical" evidence="7">
    <location>
        <begin position="739"/>
        <end position="762"/>
    </location>
</feature>
<dbReference type="STRING" id="1527.SAMN04489757_13325"/>
<evidence type="ECO:0000313" key="10">
    <source>
        <dbReference type="Proteomes" id="UP000198806"/>
    </source>
</evidence>
<feature type="transmembrane region" description="Helical" evidence="7">
    <location>
        <begin position="830"/>
        <end position="853"/>
    </location>
</feature>
<feature type="transmembrane region" description="Helical" evidence="7">
    <location>
        <begin position="795"/>
        <end position="818"/>
    </location>
</feature>
<keyword evidence="5 7" id="KW-0472">Membrane</keyword>
<dbReference type="EMBL" id="FOWD01000033">
    <property type="protein sequence ID" value="SFO50723.1"/>
    <property type="molecule type" value="Genomic_DNA"/>
</dbReference>
<keyword evidence="10" id="KW-1185">Reference proteome</keyword>
<keyword evidence="2" id="KW-1003">Cell membrane</keyword>
<evidence type="ECO:0000259" key="8">
    <source>
        <dbReference type="Pfam" id="PF02687"/>
    </source>
</evidence>
<dbReference type="PANTHER" id="PTHR30572:SF4">
    <property type="entry name" value="ABC TRANSPORTER PERMEASE YTRF"/>
    <property type="match status" value="1"/>
</dbReference>
<dbReference type="Pfam" id="PF02687">
    <property type="entry name" value="FtsX"/>
    <property type="match status" value="2"/>
</dbReference>
<evidence type="ECO:0000256" key="2">
    <source>
        <dbReference type="ARBA" id="ARBA00022475"/>
    </source>
</evidence>
<organism evidence="9 10">
    <name type="scientific">Anaerocolumna aminovalerica</name>
    <dbReference type="NCBI Taxonomy" id="1527"/>
    <lineage>
        <taxon>Bacteria</taxon>
        <taxon>Bacillati</taxon>
        <taxon>Bacillota</taxon>
        <taxon>Clostridia</taxon>
        <taxon>Lachnospirales</taxon>
        <taxon>Lachnospiraceae</taxon>
        <taxon>Anaerocolumna</taxon>
    </lineage>
</organism>
<feature type="domain" description="ABC3 transporter permease C-terminal" evidence="8">
    <location>
        <begin position="746"/>
        <end position="862"/>
    </location>
</feature>
<accession>A0A1I5HR23</accession>
<feature type="domain" description="ABC3 transporter permease C-terminal" evidence="8">
    <location>
        <begin position="282"/>
        <end position="396"/>
    </location>
</feature>
<evidence type="ECO:0000256" key="6">
    <source>
        <dbReference type="ARBA" id="ARBA00038076"/>
    </source>
</evidence>
<feature type="transmembrane region" description="Helical" evidence="7">
    <location>
        <begin position="370"/>
        <end position="388"/>
    </location>
</feature>
<dbReference type="GO" id="GO:0005886">
    <property type="term" value="C:plasma membrane"/>
    <property type="evidence" value="ECO:0007669"/>
    <property type="project" value="UniProtKB-SubCell"/>
</dbReference>
<keyword evidence="3 7" id="KW-0812">Transmembrane</keyword>
<name>A0A1I5HR23_9FIRM</name>
<feature type="transmembrane region" description="Helical" evidence="7">
    <location>
        <begin position="331"/>
        <end position="350"/>
    </location>
</feature>
<comment type="similarity">
    <text evidence="6">Belongs to the ABC-4 integral membrane protein family.</text>
</comment>
<dbReference type="OrthoDB" id="1694171at2"/>
<gene>
    <name evidence="9" type="ORF">SAMN04489757_13325</name>
</gene>
<sequence length="872" mass="98944">MLNVANKKIIRKLSFRSFRSNRTRNIVALIAIALTTILFTSIFTVAISMNYSWQQQTMRMVGGSAHGGFKYLTKEQVNELKDHPLIKEYGYSVMLAMPMESPFHKHHTEIRYGNDDGAKLFFSYPTTGRMPSEVKELATDTKVLDLLGVPHELGQKVTFTYPLGGKNITDTFTLCGFWETDETMLASQIWLSKDYVEEKLSSYDKEADKGWGSNIIGTWSLDVMFDNSSNIEKNLSIIAEDKGYNTLDNTAGNYLDTGVNWAYTSTHLNSADRMITLLALAMIVVLIVLTGYLIIYNIFQISISNDIRFYGLLKTIGTTYKQLKRLIRNQALMLSLLGIPVGLVIGFFIGNTLTKIIMSNMAVTSTYITFNPWIFIGSAVFSCITVLISTRKPGKMAASVSPMEAVRFVERSIVKQKTSRTKTGSKVYRMARGNLIRSRKKTTLVILSLSLSVVLLSAVYTFAKGFNMDKFLSKFVVSDFVVGHADYFKSYFRSEDQKVTESIISAIHEQEGITEEGRVYLYTDLASVLQTKKKFMEFYSDLPPEHLDSSIINKKDEDMVEMNLDVYGLDELPMKHLKLVKGSIDLEQMNQEHGIIQLLSEDDYGNLYMHESIYNIGDKVSIHYITDYDIDDKGNVTENNGFDIDYKVVATAMIPNNISMRRYGSLNFAITSDTMREDMEIISNNKNVFSTMNYMINVEPDKESNMESFIKDYTNNVEADINYESKSTYTKEFQSFQNMFLLIGGILSLIIGFIGIMNFINAELTSIMSRKRELAMLNSIGMTGKQIKRMLVIEGLFYGGNAIVISFFVSILVGFFLIRQMESMLWFFQYHFTVIPILGVLPIFILLGIIIPLSAYKATNKQSIVERLREAE</sequence>
<feature type="transmembrane region" description="Helical" evidence="7">
    <location>
        <begin position="26"/>
        <end position="49"/>
    </location>
</feature>
<dbReference type="AlphaFoldDB" id="A0A1I5HR23"/>
<evidence type="ECO:0000313" key="9">
    <source>
        <dbReference type="EMBL" id="SFO50723.1"/>
    </source>
</evidence>
<reference evidence="9 10" key="1">
    <citation type="submission" date="2016-10" db="EMBL/GenBank/DDBJ databases">
        <authorList>
            <person name="de Groot N.N."/>
        </authorList>
    </citation>
    <scope>NUCLEOTIDE SEQUENCE [LARGE SCALE GENOMIC DNA]</scope>
    <source>
        <strain evidence="9 10">DSM 1283</strain>
    </source>
</reference>
<keyword evidence="4 7" id="KW-1133">Transmembrane helix</keyword>
<proteinExistence type="inferred from homology"/>
<dbReference type="GO" id="GO:0022857">
    <property type="term" value="F:transmembrane transporter activity"/>
    <property type="evidence" value="ECO:0007669"/>
    <property type="project" value="TreeGrafter"/>
</dbReference>
<evidence type="ECO:0000256" key="5">
    <source>
        <dbReference type="ARBA" id="ARBA00023136"/>
    </source>
</evidence>
<dbReference type="RefSeq" id="WP_091687811.1">
    <property type="nucleotide sequence ID" value="NZ_BAABFM010000005.1"/>
</dbReference>
<feature type="transmembrane region" description="Helical" evidence="7">
    <location>
        <begin position="444"/>
        <end position="463"/>
    </location>
</feature>
<dbReference type="InterPro" id="IPR003838">
    <property type="entry name" value="ABC3_permease_C"/>
</dbReference>
<evidence type="ECO:0000256" key="4">
    <source>
        <dbReference type="ARBA" id="ARBA00022989"/>
    </source>
</evidence>
<evidence type="ECO:0000256" key="1">
    <source>
        <dbReference type="ARBA" id="ARBA00004651"/>
    </source>
</evidence>
<evidence type="ECO:0000256" key="7">
    <source>
        <dbReference type="SAM" id="Phobius"/>
    </source>
</evidence>